<dbReference type="Pfam" id="PF00107">
    <property type="entry name" value="ADH_zinc_N"/>
    <property type="match status" value="1"/>
</dbReference>
<dbReference type="Gene3D" id="3.90.180.10">
    <property type="entry name" value="Medium-chain alcohol dehydrogenases, catalytic domain"/>
    <property type="match status" value="1"/>
</dbReference>
<organism evidence="2 3">
    <name type="scientific">Halothiobacillus diazotrophicus</name>
    <dbReference type="NCBI Taxonomy" id="1860122"/>
    <lineage>
        <taxon>Bacteria</taxon>
        <taxon>Pseudomonadati</taxon>
        <taxon>Pseudomonadota</taxon>
        <taxon>Gammaproteobacteria</taxon>
        <taxon>Chromatiales</taxon>
        <taxon>Halothiobacillaceae</taxon>
        <taxon>Halothiobacillus</taxon>
    </lineage>
</organism>
<dbReference type="Pfam" id="PF08240">
    <property type="entry name" value="ADH_N"/>
    <property type="match status" value="1"/>
</dbReference>
<dbReference type="CDD" id="cd08276">
    <property type="entry name" value="MDR7"/>
    <property type="match status" value="1"/>
</dbReference>
<feature type="domain" description="Enoyl reductase (ER)" evidence="1">
    <location>
        <begin position="10"/>
        <end position="334"/>
    </location>
</feature>
<keyword evidence="3" id="KW-1185">Reference proteome</keyword>
<dbReference type="PANTHER" id="PTHR45033:SF2">
    <property type="entry name" value="ZINC-TYPE ALCOHOL DEHYDROGENASE-LIKE PROTEIN C1773.06C"/>
    <property type="match status" value="1"/>
</dbReference>
<reference evidence="2 3" key="1">
    <citation type="submission" date="2016-06" db="EMBL/GenBank/DDBJ databases">
        <title>Insight into the functional genes involving in sulfur oxidation in Pearl River water.</title>
        <authorList>
            <person name="Luo J."/>
            <person name="Tan X."/>
            <person name="Lin W."/>
        </authorList>
    </citation>
    <scope>NUCLEOTIDE SEQUENCE [LARGE SCALE GENOMIC DNA]</scope>
    <source>
        <strain evidence="2 3">LS2</strain>
    </source>
</reference>
<dbReference type="InterPro" id="IPR020843">
    <property type="entry name" value="ER"/>
</dbReference>
<evidence type="ECO:0000313" key="2">
    <source>
        <dbReference type="EMBL" id="ANJ68086.1"/>
    </source>
</evidence>
<dbReference type="EMBL" id="CP016027">
    <property type="protein sequence ID" value="ANJ68086.1"/>
    <property type="molecule type" value="Genomic_DNA"/>
</dbReference>
<gene>
    <name evidence="2" type="ORF">A9404_12520</name>
</gene>
<dbReference type="KEGG" id="haz:A9404_12520"/>
<dbReference type="InterPro" id="IPR052711">
    <property type="entry name" value="Zinc_ADH-like"/>
</dbReference>
<sequence>MNSWRMDEKGRNRLSQATLPIPLPNAGEVLVKVSAVSLNYRDKLVIENGMGLALTFPFIPGSDMAGVVEAVGGGNTRFQVGDRVVGNFSPDWIDGRNTGTARNPPYKTLGGLYPGVLAEYVCFPEDWLVHAPATLDDAEASTLPCAALTAWFALVERGTLRAGQTVLTHGTGGVAIFGLQLAKALGASVIVVSGSDDKIARAKMLGATYGINRLSEDWVESVYRLTNDQGADHILETIGGTHLGRSIEAAAVNGRISVIGVFGGFEISGPAGPVLRKGLTLQGIGVGHRRSLEDMIGAIDRLGIKPVIDARYAFSELPDALDHLDRGAFGKIVIEVN</sequence>
<dbReference type="InterPro" id="IPR013154">
    <property type="entry name" value="ADH-like_N"/>
</dbReference>
<evidence type="ECO:0000259" key="1">
    <source>
        <dbReference type="SMART" id="SM00829"/>
    </source>
</evidence>
<proteinExistence type="predicted"/>
<accession>A0A191ZJK4</accession>
<name>A0A191ZJK4_9GAMM</name>
<dbReference type="SUPFAM" id="SSF50129">
    <property type="entry name" value="GroES-like"/>
    <property type="match status" value="1"/>
</dbReference>
<dbReference type="STRING" id="1860122.A9404_12520"/>
<dbReference type="SMART" id="SM00829">
    <property type="entry name" value="PKS_ER"/>
    <property type="match status" value="1"/>
</dbReference>
<dbReference type="AlphaFoldDB" id="A0A191ZJK4"/>
<dbReference type="GO" id="GO:0016491">
    <property type="term" value="F:oxidoreductase activity"/>
    <property type="evidence" value="ECO:0007669"/>
    <property type="project" value="InterPro"/>
</dbReference>
<dbReference type="InterPro" id="IPR013149">
    <property type="entry name" value="ADH-like_C"/>
</dbReference>
<dbReference type="PANTHER" id="PTHR45033">
    <property type="match status" value="1"/>
</dbReference>
<evidence type="ECO:0000313" key="3">
    <source>
        <dbReference type="Proteomes" id="UP000078596"/>
    </source>
</evidence>
<protein>
    <submittedName>
        <fullName evidence="2">Alcohol dehydrogenase</fullName>
    </submittedName>
</protein>
<dbReference type="Proteomes" id="UP000078596">
    <property type="component" value="Chromosome"/>
</dbReference>
<dbReference type="InterPro" id="IPR036291">
    <property type="entry name" value="NAD(P)-bd_dom_sf"/>
</dbReference>
<dbReference type="Gene3D" id="3.40.50.720">
    <property type="entry name" value="NAD(P)-binding Rossmann-like Domain"/>
    <property type="match status" value="1"/>
</dbReference>
<dbReference type="SUPFAM" id="SSF51735">
    <property type="entry name" value="NAD(P)-binding Rossmann-fold domains"/>
    <property type="match status" value="1"/>
</dbReference>
<dbReference type="InterPro" id="IPR011032">
    <property type="entry name" value="GroES-like_sf"/>
</dbReference>